<protein>
    <recommendedName>
        <fullName evidence="1">dTDP-4-dehydrorhamnose 3,5-epimerase</fullName>
        <ecNumber evidence="1">5.1.3.13</ecNumber>
    </recommendedName>
    <alternativeName>
        <fullName evidence="1">Thymidine diphospho-4-keto-rhamnose 3,5-epimerase</fullName>
    </alternativeName>
</protein>
<evidence type="ECO:0000313" key="2">
    <source>
        <dbReference type="EMBL" id="MBC8572790.1"/>
    </source>
</evidence>
<comment type="pathway">
    <text evidence="1">Carbohydrate biosynthesis; dTDP-L-rhamnose biosynthesis.</text>
</comment>
<comment type="catalytic activity">
    <reaction evidence="1">
        <text>dTDP-4-dehydro-6-deoxy-alpha-D-glucose = dTDP-4-dehydro-beta-L-rhamnose</text>
        <dbReference type="Rhea" id="RHEA:16969"/>
        <dbReference type="ChEBI" id="CHEBI:57649"/>
        <dbReference type="ChEBI" id="CHEBI:62830"/>
        <dbReference type="EC" id="5.1.3.13"/>
    </reaction>
</comment>
<dbReference type="InterPro" id="IPR014710">
    <property type="entry name" value="RmlC-like_jellyroll"/>
</dbReference>
<dbReference type="Proteomes" id="UP000657421">
    <property type="component" value="Unassembled WGS sequence"/>
</dbReference>
<dbReference type="NCBIfam" id="TIGR01221">
    <property type="entry name" value="rmlC"/>
    <property type="match status" value="1"/>
</dbReference>
<dbReference type="EC" id="5.1.3.13" evidence="1"/>
<dbReference type="RefSeq" id="WP_249307817.1">
    <property type="nucleotide sequence ID" value="NZ_JACRSZ010000005.1"/>
</dbReference>
<evidence type="ECO:0000313" key="3">
    <source>
        <dbReference type="Proteomes" id="UP000657421"/>
    </source>
</evidence>
<organism evidence="2 3">
    <name type="scientific">Jingyaoa shaoxingensis</name>
    <dbReference type="NCBI Taxonomy" id="2763671"/>
    <lineage>
        <taxon>Bacteria</taxon>
        <taxon>Bacillati</taxon>
        <taxon>Bacillota</taxon>
        <taxon>Clostridia</taxon>
        <taxon>Lachnospirales</taxon>
        <taxon>Lachnospiraceae</taxon>
        <taxon>Jingyaoa</taxon>
    </lineage>
</organism>
<dbReference type="Pfam" id="PF00908">
    <property type="entry name" value="dTDP_sugar_isom"/>
    <property type="match status" value="1"/>
</dbReference>
<sequence>MGQIKVEKNVGGIQGLCVIEPTVHGDSRGYFMETYNENDMKEAGLDMVFVQDNQSCSTKGVLRGLHFQKSFPQGKLVRVIKGSVYDVAVDLRSNSETYGKYYGIELTEENKKQFYIPQGFAHGFLVLSDIAEFCYKCTDFYHPGDEGGMAWNDPEIGIQWPQVNGSYQGSASAEGYVMADGTALNLSDKDQKWLGIKDTFKF</sequence>
<reference evidence="2 3" key="1">
    <citation type="submission" date="2020-08" db="EMBL/GenBank/DDBJ databases">
        <title>Genome public.</title>
        <authorList>
            <person name="Liu C."/>
            <person name="Sun Q."/>
        </authorList>
    </citation>
    <scope>NUCLEOTIDE SEQUENCE [LARGE SCALE GENOMIC DNA]</scope>
    <source>
        <strain evidence="2 3">NSJ-46</strain>
    </source>
</reference>
<dbReference type="PANTHER" id="PTHR21047">
    <property type="entry name" value="DTDP-6-DEOXY-D-GLUCOSE-3,5 EPIMERASE"/>
    <property type="match status" value="1"/>
</dbReference>
<comment type="subunit">
    <text evidence="1">Homodimer.</text>
</comment>
<dbReference type="Gene3D" id="2.60.120.10">
    <property type="entry name" value="Jelly Rolls"/>
    <property type="match status" value="1"/>
</dbReference>
<dbReference type="CDD" id="cd00438">
    <property type="entry name" value="cupin_RmlC"/>
    <property type="match status" value="1"/>
</dbReference>
<dbReference type="InterPro" id="IPR000888">
    <property type="entry name" value="RmlC-like"/>
</dbReference>
<dbReference type="PANTHER" id="PTHR21047:SF2">
    <property type="entry name" value="THYMIDINE DIPHOSPHO-4-KETO-RHAMNOSE 3,5-EPIMERASE"/>
    <property type="match status" value="1"/>
</dbReference>
<dbReference type="GO" id="GO:0008830">
    <property type="term" value="F:dTDP-4-dehydrorhamnose 3,5-epimerase activity"/>
    <property type="evidence" value="ECO:0007669"/>
    <property type="project" value="UniProtKB-EC"/>
</dbReference>
<comment type="function">
    <text evidence="1">Catalyzes the epimerization of the C3' and C5'positions of dTDP-6-deoxy-D-xylo-4-hexulose, forming dTDP-6-deoxy-L-lyxo-4-hexulose.</text>
</comment>
<accession>A0ABR7N8R7</accession>
<keyword evidence="3" id="KW-1185">Reference proteome</keyword>
<name>A0ABR7N8R7_9FIRM</name>
<keyword evidence="1 2" id="KW-0413">Isomerase</keyword>
<proteinExistence type="inferred from homology"/>
<dbReference type="EMBL" id="JACRSZ010000005">
    <property type="protein sequence ID" value="MBC8572790.1"/>
    <property type="molecule type" value="Genomic_DNA"/>
</dbReference>
<gene>
    <name evidence="2" type="primary">rfbC</name>
    <name evidence="2" type="ORF">H8716_06775</name>
</gene>
<evidence type="ECO:0000256" key="1">
    <source>
        <dbReference type="RuleBase" id="RU364069"/>
    </source>
</evidence>
<comment type="caution">
    <text evidence="2">The sequence shown here is derived from an EMBL/GenBank/DDBJ whole genome shotgun (WGS) entry which is preliminary data.</text>
</comment>
<dbReference type="SUPFAM" id="SSF51182">
    <property type="entry name" value="RmlC-like cupins"/>
    <property type="match status" value="1"/>
</dbReference>
<dbReference type="InterPro" id="IPR011051">
    <property type="entry name" value="RmlC_Cupin_sf"/>
</dbReference>
<comment type="similarity">
    <text evidence="1">Belongs to the dTDP-4-dehydrorhamnose 3,5-epimerase family.</text>
</comment>